<feature type="binding site" evidence="6">
    <location>
        <position position="148"/>
    </location>
    <ligand>
        <name>NAD(+)</name>
        <dbReference type="ChEBI" id="CHEBI:57540"/>
    </ligand>
</feature>
<dbReference type="GO" id="GO:0003951">
    <property type="term" value="F:NAD+ kinase activity"/>
    <property type="evidence" value="ECO:0007669"/>
    <property type="project" value="UniProtKB-UniRule"/>
</dbReference>
<evidence type="ECO:0000256" key="6">
    <source>
        <dbReference type="HAMAP-Rule" id="MF_00361"/>
    </source>
</evidence>
<dbReference type="GO" id="GO:0019674">
    <property type="term" value="P:NAD+ metabolic process"/>
    <property type="evidence" value="ECO:0007669"/>
    <property type="project" value="InterPro"/>
</dbReference>
<dbReference type="OrthoDB" id="9774737at2"/>
<dbReference type="HAMAP" id="MF_00361">
    <property type="entry name" value="NAD_kinase"/>
    <property type="match status" value="1"/>
</dbReference>
<keyword evidence="4 6" id="KW-0520">NAD</keyword>
<accession>A0A174Z9L1</accession>
<evidence type="ECO:0000313" key="8">
    <source>
        <dbReference type="Proteomes" id="UP000095662"/>
    </source>
</evidence>
<keyword evidence="6" id="KW-0963">Cytoplasm</keyword>
<dbReference type="InterPro" id="IPR017438">
    <property type="entry name" value="ATP-NAD_kinase_N"/>
</dbReference>
<dbReference type="Pfam" id="PF20143">
    <property type="entry name" value="NAD_kinase_C"/>
    <property type="match status" value="1"/>
</dbReference>
<keyword evidence="1 6" id="KW-0808">Transferase</keyword>
<comment type="cofactor">
    <cofactor evidence="6">
        <name>a divalent metal cation</name>
        <dbReference type="ChEBI" id="CHEBI:60240"/>
    </cofactor>
</comment>
<evidence type="ECO:0000313" key="7">
    <source>
        <dbReference type="EMBL" id="CUQ80896.1"/>
    </source>
</evidence>
<feature type="binding site" evidence="6">
    <location>
        <begin position="68"/>
        <end position="69"/>
    </location>
    <ligand>
        <name>NAD(+)</name>
        <dbReference type="ChEBI" id="CHEBI:57540"/>
    </ligand>
</feature>
<feature type="binding site" evidence="6">
    <location>
        <begin position="178"/>
        <end position="183"/>
    </location>
    <ligand>
        <name>NAD(+)</name>
        <dbReference type="ChEBI" id="CHEBI:57540"/>
    </ligand>
</feature>
<dbReference type="AlphaFoldDB" id="A0A174Z9L1"/>
<dbReference type="PANTHER" id="PTHR20275:SF0">
    <property type="entry name" value="NAD KINASE"/>
    <property type="match status" value="1"/>
</dbReference>
<feature type="binding site" evidence="6">
    <location>
        <position position="167"/>
    </location>
    <ligand>
        <name>NAD(+)</name>
        <dbReference type="ChEBI" id="CHEBI:57540"/>
    </ligand>
</feature>
<dbReference type="Proteomes" id="UP000095662">
    <property type="component" value="Unassembled WGS sequence"/>
</dbReference>
<dbReference type="Gene3D" id="2.60.200.30">
    <property type="entry name" value="Probable inorganic polyphosphate/atp-NAD kinase, domain 2"/>
    <property type="match status" value="1"/>
</dbReference>
<feature type="binding site" evidence="6">
    <location>
        <position position="165"/>
    </location>
    <ligand>
        <name>NAD(+)</name>
        <dbReference type="ChEBI" id="CHEBI:57540"/>
    </ligand>
</feature>
<dbReference type="STRING" id="39492.ERS852540_00141"/>
<evidence type="ECO:0000256" key="2">
    <source>
        <dbReference type="ARBA" id="ARBA00022777"/>
    </source>
</evidence>
<organism evidence="7 8">
    <name type="scientific">[Eubacterium] siraeum</name>
    <dbReference type="NCBI Taxonomy" id="39492"/>
    <lineage>
        <taxon>Bacteria</taxon>
        <taxon>Bacillati</taxon>
        <taxon>Bacillota</taxon>
        <taxon>Clostridia</taxon>
        <taxon>Eubacteriales</taxon>
        <taxon>Oscillospiraceae</taxon>
        <taxon>Oscillospiraceae incertae sedis</taxon>
    </lineage>
</organism>
<feature type="binding site" evidence="6">
    <location>
        <position position="73"/>
    </location>
    <ligand>
        <name>NAD(+)</name>
        <dbReference type="ChEBI" id="CHEBI:57540"/>
    </ligand>
</feature>
<gene>
    <name evidence="7" type="primary">ppnK</name>
    <name evidence="6" type="synonym">nadK</name>
    <name evidence="7" type="ORF">ERS852540_00141</name>
</gene>
<protein>
    <recommendedName>
        <fullName evidence="6">NAD kinase</fullName>
        <ecNumber evidence="6">2.7.1.23</ecNumber>
    </recommendedName>
    <alternativeName>
        <fullName evidence="6">ATP-dependent NAD kinase</fullName>
    </alternativeName>
</protein>
<evidence type="ECO:0000256" key="1">
    <source>
        <dbReference type="ARBA" id="ARBA00022679"/>
    </source>
</evidence>
<dbReference type="GO" id="GO:0005524">
    <property type="term" value="F:ATP binding"/>
    <property type="evidence" value="ECO:0007669"/>
    <property type="project" value="UniProtKB-KW"/>
</dbReference>
<keyword evidence="3 6" id="KW-0521">NADP</keyword>
<reference evidence="7 8" key="1">
    <citation type="submission" date="2015-09" db="EMBL/GenBank/DDBJ databases">
        <authorList>
            <consortium name="Pathogen Informatics"/>
        </authorList>
    </citation>
    <scope>NUCLEOTIDE SEQUENCE [LARGE SCALE GENOMIC DNA]</scope>
    <source>
        <strain evidence="7 8">2789STDY5834928</strain>
    </source>
</reference>
<dbReference type="GO" id="GO:0005737">
    <property type="term" value="C:cytoplasm"/>
    <property type="evidence" value="ECO:0007669"/>
    <property type="project" value="UniProtKB-SubCell"/>
</dbReference>
<dbReference type="InterPro" id="IPR002504">
    <property type="entry name" value="NADK"/>
</dbReference>
<comment type="function">
    <text evidence="6">Involved in the regulation of the intracellular balance of NAD and NADP, and is a key enzyme in the biosynthesis of NADP. Catalyzes specifically the phosphorylation on 2'-hydroxyl of the adenosine moiety of NAD to yield NADP.</text>
</comment>
<dbReference type="InterPro" id="IPR017437">
    <property type="entry name" value="ATP-NAD_kinase_PpnK-typ_C"/>
</dbReference>
<feature type="active site" description="Proton acceptor" evidence="6">
    <location>
        <position position="68"/>
    </location>
</feature>
<keyword evidence="6" id="KW-0067">ATP-binding</keyword>
<dbReference type="GO" id="GO:0046872">
    <property type="term" value="F:metal ion binding"/>
    <property type="evidence" value="ECO:0007669"/>
    <property type="project" value="UniProtKB-UniRule"/>
</dbReference>
<feature type="binding site" evidence="6">
    <location>
        <begin position="137"/>
        <end position="138"/>
    </location>
    <ligand>
        <name>NAD(+)</name>
        <dbReference type="ChEBI" id="CHEBI:57540"/>
    </ligand>
</feature>
<dbReference type="EMBL" id="CZBY01000001">
    <property type="protein sequence ID" value="CUQ80896.1"/>
    <property type="molecule type" value="Genomic_DNA"/>
</dbReference>
<keyword evidence="6" id="KW-0547">Nucleotide-binding</keyword>
<feature type="binding site" evidence="6">
    <location>
        <position position="175"/>
    </location>
    <ligand>
        <name>NAD(+)</name>
        <dbReference type="ChEBI" id="CHEBI:57540"/>
    </ligand>
</feature>
<dbReference type="GO" id="GO:0006741">
    <property type="term" value="P:NADP+ biosynthetic process"/>
    <property type="evidence" value="ECO:0007669"/>
    <property type="project" value="UniProtKB-UniRule"/>
</dbReference>
<name>A0A174Z9L1_9FIRM</name>
<dbReference type="InterPro" id="IPR016064">
    <property type="entry name" value="NAD/diacylglycerol_kinase_sf"/>
</dbReference>
<evidence type="ECO:0000256" key="4">
    <source>
        <dbReference type="ARBA" id="ARBA00023027"/>
    </source>
</evidence>
<proteinExistence type="inferred from homology"/>
<dbReference type="PANTHER" id="PTHR20275">
    <property type="entry name" value="NAD KINASE"/>
    <property type="match status" value="1"/>
</dbReference>
<comment type="catalytic activity">
    <reaction evidence="5 6">
        <text>NAD(+) + ATP = ADP + NADP(+) + H(+)</text>
        <dbReference type="Rhea" id="RHEA:18629"/>
        <dbReference type="ChEBI" id="CHEBI:15378"/>
        <dbReference type="ChEBI" id="CHEBI:30616"/>
        <dbReference type="ChEBI" id="CHEBI:57540"/>
        <dbReference type="ChEBI" id="CHEBI:58349"/>
        <dbReference type="ChEBI" id="CHEBI:456216"/>
        <dbReference type="EC" id="2.7.1.23"/>
    </reaction>
</comment>
<dbReference type="Gene3D" id="3.40.50.10330">
    <property type="entry name" value="Probable inorganic polyphosphate/atp-NAD kinase, domain 1"/>
    <property type="match status" value="1"/>
</dbReference>
<keyword evidence="2 6" id="KW-0418">Kinase</keyword>
<comment type="similarity">
    <text evidence="6">Belongs to the NAD kinase family.</text>
</comment>
<evidence type="ECO:0000256" key="3">
    <source>
        <dbReference type="ARBA" id="ARBA00022857"/>
    </source>
</evidence>
<sequence>MKVMICANLAKERSRKAAADACAKLNEIGFLPMIEKQYENIIKVDNAVYAQTDSLITDCDMFMTIGGDGTILKWGQKAAACNKLLLGINTGRLGFMTSIESGELDTLERLKTGEYTVSRRMMLDIEYEGKGNYSAINDVVFSKCRYSKLPEFIVSVEEYEVTKIRADGIIFSTPAGSTAYSLSAGGPIISPDAQCIEFTPLCAHSLFGRPMIFSADSEITVRFSAYEDSGVSLSIDGNDDMDFKEGEIIKIRRSEQQLSIIDINGSSFYKAVHNKLMRPLK</sequence>
<comment type="caution">
    <text evidence="6">Lacks conserved residue(s) required for the propagation of feature annotation.</text>
</comment>
<evidence type="ECO:0000256" key="5">
    <source>
        <dbReference type="ARBA" id="ARBA00047925"/>
    </source>
</evidence>
<dbReference type="SUPFAM" id="SSF111331">
    <property type="entry name" value="NAD kinase/diacylglycerol kinase-like"/>
    <property type="match status" value="1"/>
</dbReference>
<dbReference type="EC" id="2.7.1.23" evidence="6"/>
<feature type="binding site" evidence="6">
    <location>
        <position position="238"/>
    </location>
    <ligand>
        <name>NAD(+)</name>
        <dbReference type="ChEBI" id="CHEBI:57540"/>
    </ligand>
</feature>
<dbReference type="GO" id="GO:0051287">
    <property type="term" value="F:NAD binding"/>
    <property type="evidence" value="ECO:0007669"/>
    <property type="project" value="UniProtKB-ARBA"/>
</dbReference>
<comment type="subcellular location">
    <subcellularLocation>
        <location evidence="6">Cytoplasm</location>
    </subcellularLocation>
</comment>
<dbReference type="Pfam" id="PF01513">
    <property type="entry name" value="NAD_kinase"/>
    <property type="match status" value="1"/>
</dbReference>